<dbReference type="CDD" id="cd01650">
    <property type="entry name" value="RT_nLTR_like"/>
    <property type="match status" value="1"/>
</dbReference>
<dbReference type="SUPFAM" id="SSF56672">
    <property type="entry name" value="DNA/RNA polymerases"/>
    <property type="match status" value="1"/>
</dbReference>
<dbReference type="Gene3D" id="3.60.10.10">
    <property type="entry name" value="Endonuclease/exonuclease/phosphatase"/>
    <property type="match status" value="1"/>
</dbReference>
<dbReference type="PANTHER" id="PTHR12072:SF5">
    <property type="entry name" value="CWF19-LIKE PROTEIN 2"/>
    <property type="match status" value="1"/>
</dbReference>
<protein>
    <submittedName>
        <fullName evidence="4">CWF19-like protein 2</fullName>
    </submittedName>
</protein>
<dbReference type="Proteomes" id="UP000288805">
    <property type="component" value="Unassembled WGS sequence"/>
</dbReference>
<accession>A0A438KM31</accession>
<dbReference type="InterPro" id="IPR036691">
    <property type="entry name" value="Endo/exonu/phosph_ase_sf"/>
</dbReference>
<feature type="compositionally biased region" description="Basic and acidic residues" evidence="2">
    <location>
        <begin position="112"/>
        <end position="128"/>
    </location>
</feature>
<feature type="compositionally biased region" description="Basic and acidic residues" evidence="2">
    <location>
        <begin position="1519"/>
        <end position="1528"/>
    </location>
</feature>
<feature type="compositionally biased region" description="Basic residues" evidence="2">
    <location>
        <begin position="22"/>
        <end position="33"/>
    </location>
</feature>
<dbReference type="InterPro" id="IPR006768">
    <property type="entry name" value="Cwf19-like_C_dom-1"/>
</dbReference>
<evidence type="ECO:0000313" key="4">
    <source>
        <dbReference type="EMBL" id="RVX22268.1"/>
    </source>
</evidence>
<feature type="compositionally biased region" description="Basic and acidic residues" evidence="2">
    <location>
        <begin position="67"/>
        <end position="81"/>
    </location>
</feature>
<dbReference type="Pfam" id="PF00078">
    <property type="entry name" value="RVT_1"/>
    <property type="match status" value="1"/>
</dbReference>
<feature type="region of interest" description="Disordered" evidence="2">
    <location>
        <begin position="1280"/>
        <end position="1309"/>
    </location>
</feature>
<dbReference type="InterPro" id="IPR026960">
    <property type="entry name" value="RVT-Znf"/>
</dbReference>
<proteinExistence type="inferred from homology"/>
<dbReference type="InterPro" id="IPR006767">
    <property type="entry name" value="Cwf19-like_C_dom-2"/>
</dbReference>
<feature type="compositionally biased region" description="Basic and acidic residues" evidence="2">
    <location>
        <begin position="11"/>
        <end position="21"/>
    </location>
</feature>
<dbReference type="Pfam" id="PF03372">
    <property type="entry name" value="Exo_endo_phos"/>
    <property type="match status" value="1"/>
</dbReference>
<dbReference type="InterPro" id="IPR005135">
    <property type="entry name" value="Endo/exonuclease/phosphatase"/>
</dbReference>
<feature type="region of interest" description="Disordered" evidence="2">
    <location>
        <begin position="1446"/>
        <end position="1528"/>
    </location>
</feature>
<dbReference type="EMBL" id="QGNW01000004">
    <property type="protein sequence ID" value="RVX22268.1"/>
    <property type="molecule type" value="Genomic_DNA"/>
</dbReference>
<dbReference type="InterPro" id="IPR043502">
    <property type="entry name" value="DNA/RNA_pol_sf"/>
</dbReference>
<comment type="caution">
    <text evidence="4">The sequence shown here is derived from an EMBL/GenBank/DDBJ whole genome shotgun (WGS) entry which is preliminary data.</text>
</comment>
<feature type="domain" description="Reverse transcriptase" evidence="3">
    <location>
        <begin position="673"/>
        <end position="922"/>
    </location>
</feature>
<dbReference type="GO" id="GO:0003824">
    <property type="term" value="F:catalytic activity"/>
    <property type="evidence" value="ECO:0007669"/>
    <property type="project" value="InterPro"/>
</dbReference>
<feature type="region of interest" description="Disordered" evidence="2">
    <location>
        <begin position="1"/>
        <end position="194"/>
    </location>
</feature>
<comment type="similarity">
    <text evidence="1">Belongs to the CWF19 family.</text>
</comment>
<sequence length="1761" mass="200813">MLRGVKFIPRAQDEKSSDSTKERKKSGSKKNKKWYSSEEYTSSSSERESESSSEQDGKKSRRRRNEKKAYGDRSRDEASDRSKKRPQTMRELDSSEDYSSSDLEDEGGDGFSGRKDRNRRSGKEERTMSKKRGTKKDVAGEESLDDAGGSHSLTDKEIVRKEMGLEWMLRPSDNSERKPATTSDQVPEEPQADEQVVGKCWDLVEISNDSMEDDRKALCLARPISQEEGAWVEERWEESDLARFSQFLGFSTEGLEKDILEFMVKIRKRRERIHSKAMLEKSKFERELRRLECSVNYEGGKKRKGTVLGRGCQIMEETKIQSMNEGMVRSLGSRRFLDWGALDAQGAAGGILICWDKRTLEILEMEMGQFTISCRLRNVEDGKTWIFTGVYGPFPKEDRDTFWGELGAIRGIWDDPWCVGGDFNVTLNLGERSNQGRLTGAMRKFAQVTDELELLDIPLHGGVASWSGGRNNQAWARLDRFLVTQDWLDCFSGVLQCRLPRPVSDHFPILLKGGGEVFGRVEVNKNLALQQVDFWDRVESDRSLTERELELKTEAKEAFKNWVLLEETHWRRSSRELWLREGDKNTGFFHRMANAHRRNNSMDKIKINGRAAAQKLNHAEAEGLEQPFTEAEIHLALMEMNGDKAPGPDGFTVAFWQFSWEFVKEEIVDVFKEFYEDKSFAKSLNSTFLVLIPKKGGAEDLGDFRPISLLGGVYKLLAKVLANKIKKVLDKVVSPDQNAFVKGRQILDASLIANEVIDYWLKRKEKGVICKLDIEKAYDSINWNFLMKVMRKMGFGDRWLKWIWWCISTASFSILVNGVPAGYFSNSRGLRQVDPLSPYLFVLGMEVLSAMLRRAVDGGFTSASGLRINLAKSEVIPVGEVEDIEMLAVELGCKVGTLPSVYLGLPLGAKHKAMAMWDGVEARMRRRLALWKRQYLSKGGRITLFKSTLASMPIYQLSLFRMPKLVVKRLEKLQRDFLWGGGSMERKIHLINWAVVCTQKESGGLGIRKIDLLNKALLGKWIWRFAIEEDFSGERDILKESSWCWDNIEFKVGKGTKVSFWTDHWCGNEELAQTFPQLFELAVLRNASVNEMWDSSLGQGGWNIRLSRNLNDWELDALGELLQLLRDLRISLEEDAVIWKGESHGLFRIRDAYKLLAGSNVISFPKKGIWVDKVPTKVAFFAWEASWEKVLTLDKLQRRGWQFPNREMDGTKVGGNRLLSSSVVGDGGASWRMKALKRAQEQAAREGRKFDEVVEERWGSLGQLTVSLASHAAAPSRAHLHAIKSRKKGLTQEHQTPIQDYQRDSEKNSGREYLKDVSVRNPEMKAPKVHNSLSWGKRKGQNVSTKDVGLISDAVASLNKFANDGSFMHEVVHQQNIDTGGPLGSSYANCEGDVMSKSVSLETNQPGEASKQALSANQLAAKALRLRMEGKHKEAEELLKQTEIIKAKQGTEENTGERSGGGTSRYVMHDSSVRRKRKEDDADLHLAQKIMQSKQYNMSSRADDEYDFDDAPSRKTRKKEGGNDRKLTEKNNFANRILTQQERCQFCFENPTRPRHLVVAIANFSYLMLPPVATCRTRSLLYFANAEQLMLAYELDVLLFMDLQLIIYAKFNLAKGNEAILMGLAQQRRHCLIECIPLPRETAKQAPLYFKKAIDEAEDEWSQHNAKKLIDTSEKGLRGSIPKDFPYFHVEFGLNKGFVHVIDDEKQFKSSLGLDVIRGMLRLPEEDMHRRRRHESAEAQKQAVVNFARDWEPFDWTKQLE</sequence>
<gene>
    <name evidence="4" type="primary">cwf19l2</name>
    <name evidence="4" type="ORF">CK203_001013</name>
</gene>
<evidence type="ECO:0000256" key="2">
    <source>
        <dbReference type="SAM" id="MobiDB-lite"/>
    </source>
</evidence>
<feature type="compositionally biased region" description="Basic residues" evidence="2">
    <location>
        <begin position="1280"/>
        <end position="1289"/>
    </location>
</feature>
<dbReference type="Pfam" id="PF13966">
    <property type="entry name" value="zf-RVT"/>
    <property type="match status" value="1"/>
</dbReference>
<dbReference type="PROSITE" id="PS50878">
    <property type="entry name" value="RT_POL"/>
    <property type="match status" value="1"/>
</dbReference>
<reference evidence="4 5" key="1">
    <citation type="journal article" date="2018" name="PLoS Genet.">
        <title>Population sequencing reveals clonal diversity and ancestral inbreeding in the grapevine cultivar Chardonnay.</title>
        <authorList>
            <person name="Roach M.J."/>
            <person name="Johnson D.L."/>
            <person name="Bohlmann J."/>
            <person name="van Vuuren H.J."/>
            <person name="Jones S.J."/>
            <person name="Pretorius I.S."/>
            <person name="Schmidt S.A."/>
            <person name="Borneman A.R."/>
        </authorList>
    </citation>
    <scope>NUCLEOTIDE SEQUENCE [LARGE SCALE GENOMIC DNA]</scope>
    <source>
        <strain evidence="5">cv. Chardonnay</strain>
        <tissue evidence="4">Leaf</tissue>
    </source>
</reference>
<dbReference type="PANTHER" id="PTHR12072">
    <property type="entry name" value="CWF19, CELL CYCLE CONTROL PROTEIN"/>
    <property type="match status" value="1"/>
</dbReference>
<feature type="compositionally biased region" description="Basic and acidic residues" evidence="2">
    <location>
        <begin position="153"/>
        <end position="164"/>
    </location>
</feature>
<dbReference type="SUPFAM" id="SSF56219">
    <property type="entry name" value="DNase I-like"/>
    <property type="match status" value="1"/>
</dbReference>
<evidence type="ECO:0000259" key="3">
    <source>
        <dbReference type="PROSITE" id="PS50878"/>
    </source>
</evidence>
<dbReference type="Pfam" id="PF04676">
    <property type="entry name" value="CwfJ_C_2"/>
    <property type="match status" value="1"/>
</dbReference>
<feature type="compositionally biased region" description="Basic and acidic residues" evidence="2">
    <location>
        <begin position="45"/>
        <end position="58"/>
    </location>
</feature>
<evidence type="ECO:0000256" key="1">
    <source>
        <dbReference type="ARBA" id="ARBA00006795"/>
    </source>
</evidence>
<feature type="compositionally biased region" description="Basic and acidic residues" evidence="2">
    <location>
        <begin position="1467"/>
        <end position="1486"/>
    </location>
</feature>
<organism evidence="4 5">
    <name type="scientific">Vitis vinifera</name>
    <name type="common">Grape</name>
    <dbReference type="NCBI Taxonomy" id="29760"/>
    <lineage>
        <taxon>Eukaryota</taxon>
        <taxon>Viridiplantae</taxon>
        <taxon>Streptophyta</taxon>
        <taxon>Embryophyta</taxon>
        <taxon>Tracheophyta</taxon>
        <taxon>Spermatophyta</taxon>
        <taxon>Magnoliopsida</taxon>
        <taxon>eudicotyledons</taxon>
        <taxon>Gunneridae</taxon>
        <taxon>Pentapetalae</taxon>
        <taxon>rosids</taxon>
        <taxon>Vitales</taxon>
        <taxon>Vitaceae</taxon>
        <taxon>Viteae</taxon>
        <taxon>Vitis</taxon>
    </lineage>
</organism>
<dbReference type="InterPro" id="IPR000477">
    <property type="entry name" value="RT_dom"/>
</dbReference>
<evidence type="ECO:0000313" key="5">
    <source>
        <dbReference type="Proteomes" id="UP000288805"/>
    </source>
</evidence>
<name>A0A438KM31_VITVI</name>
<dbReference type="InterPro" id="IPR040194">
    <property type="entry name" value="Cwf19-like"/>
</dbReference>
<feature type="compositionally biased region" description="Polar residues" evidence="2">
    <location>
        <begin position="1490"/>
        <end position="1500"/>
    </location>
</feature>
<dbReference type="Pfam" id="PF04677">
    <property type="entry name" value="CwfJ_C_1"/>
    <property type="match status" value="1"/>
</dbReference>